<keyword evidence="3" id="KW-1185">Reference proteome</keyword>
<comment type="caution">
    <text evidence="2">The sequence shown here is derived from an EMBL/GenBank/DDBJ whole genome shotgun (WGS) entry which is preliminary data.</text>
</comment>
<organism evidence="2 3">
    <name type="scientific">Rhizomicrobium electricum</name>
    <dbReference type="NCBI Taxonomy" id="480070"/>
    <lineage>
        <taxon>Bacteria</taxon>
        <taxon>Pseudomonadati</taxon>
        <taxon>Pseudomonadota</taxon>
        <taxon>Alphaproteobacteria</taxon>
        <taxon>Micropepsales</taxon>
        <taxon>Micropepsaceae</taxon>
        <taxon>Rhizomicrobium</taxon>
    </lineage>
</organism>
<evidence type="ECO:0008006" key="4">
    <source>
        <dbReference type="Google" id="ProtNLM"/>
    </source>
</evidence>
<dbReference type="Proteomes" id="UP001499951">
    <property type="component" value="Unassembled WGS sequence"/>
</dbReference>
<evidence type="ECO:0000313" key="2">
    <source>
        <dbReference type="EMBL" id="GAA0559467.1"/>
    </source>
</evidence>
<keyword evidence="1" id="KW-1133">Transmembrane helix</keyword>
<feature type="transmembrane region" description="Helical" evidence="1">
    <location>
        <begin position="99"/>
        <end position="119"/>
    </location>
</feature>
<evidence type="ECO:0000313" key="3">
    <source>
        <dbReference type="Proteomes" id="UP001499951"/>
    </source>
</evidence>
<dbReference type="RefSeq" id="WP_166931247.1">
    <property type="nucleotide sequence ID" value="NZ_BAAADD010000001.1"/>
</dbReference>
<keyword evidence="1" id="KW-0472">Membrane</keyword>
<feature type="transmembrane region" description="Helical" evidence="1">
    <location>
        <begin position="39"/>
        <end position="61"/>
    </location>
</feature>
<accession>A0ABN1E5E2</accession>
<protein>
    <recommendedName>
        <fullName evidence="4">DUF2127 domain-containing protein</fullName>
    </recommendedName>
</protein>
<dbReference type="EMBL" id="BAAADD010000001">
    <property type="protein sequence ID" value="GAA0559467.1"/>
    <property type="molecule type" value="Genomic_DNA"/>
</dbReference>
<proteinExistence type="predicted"/>
<keyword evidence="1" id="KW-0812">Transmembrane</keyword>
<name>A0ABN1E5E2_9PROT</name>
<gene>
    <name evidence="2" type="ORF">GCM10008942_04940</name>
</gene>
<sequence length="130" mass="14016">MPSNVRSFLGLALLALAISIVAAVIGFDEAVAMVPMPNAATVIMIADVVVFAISFALIAAAGWGRQNWARWVILIFFLVELASLAMSFPKLMTMSSFQIGTAVITTLMKAAALFFAFTGNAKEWFQPKRV</sequence>
<evidence type="ECO:0000256" key="1">
    <source>
        <dbReference type="SAM" id="Phobius"/>
    </source>
</evidence>
<feature type="transmembrane region" description="Helical" evidence="1">
    <location>
        <begin position="68"/>
        <end position="87"/>
    </location>
</feature>
<reference evidence="2 3" key="1">
    <citation type="journal article" date="2019" name="Int. J. Syst. Evol. Microbiol.">
        <title>The Global Catalogue of Microorganisms (GCM) 10K type strain sequencing project: providing services to taxonomists for standard genome sequencing and annotation.</title>
        <authorList>
            <consortium name="The Broad Institute Genomics Platform"/>
            <consortium name="The Broad Institute Genome Sequencing Center for Infectious Disease"/>
            <person name="Wu L."/>
            <person name="Ma J."/>
        </authorList>
    </citation>
    <scope>NUCLEOTIDE SEQUENCE [LARGE SCALE GENOMIC DNA]</scope>
    <source>
        <strain evidence="2 3">JCM 15089</strain>
    </source>
</reference>